<name>A0A4Z2IQ47_9TELE</name>
<evidence type="ECO:0000313" key="2">
    <source>
        <dbReference type="EMBL" id="TNN79961.1"/>
    </source>
</evidence>
<organism evidence="2 3">
    <name type="scientific">Liparis tanakae</name>
    <name type="common">Tanaka's snailfish</name>
    <dbReference type="NCBI Taxonomy" id="230148"/>
    <lineage>
        <taxon>Eukaryota</taxon>
        <taxon>Metazoa</taxon>
        <taxon>Chordata</taxon>
        <taxon>Craniata</taxon>
        <taxon>Vertebrata</taxon>
        <taxon>Euteleostomi</taxon>
        <taxon>Actinopterygii</taxon>
        <taxon>Neopterygii</taxon>
        <taxon>Teleostei</taxon>
        <taxon>Neoteleostei</taxon>
        <taxon>Acanthomorphata</taxon>
        <taxon>Eupercaria</taxon>
        <taxon>Perciformes</taxon>
        <taxon>Cottioidei</taxon>
        <taxon>Cottales</taxon>
        <taxon>Liparidae</taxon>
        <taxon>Liparis</taxon>
    </lineage>
</organism>
<comment type="caution">
    <text evidence="2">The sequence shown here is derived from an EMBL/GenBank/DDBJ whole genome shotgun (WGS) entry which is preliminary data.</text>
</comment>
<reference evidence="2 3" key="1">
    <citation type="submission" date="2019-03" db="EMBL/GenBank/DDBJ databases">
        <title>First draft genome of Liparis tanakae, snailfish: a comprehensive survey of snailfish specific genes.</title>
        <authorList>
            <person name="Kim W."/>
            <person name="Song I."/>
            <person name="Jeong J.-H."/>
            <person name="Kim D."/>
            <person name="Kim S."/>
            <person name="Ryu S."/>
            <person name="Song J.Y."/>
            <person name="Lee S.K."/>
        </authorList>
    </citation>
    <scope>NUCLEOTIDE SEQUENCE [LARGE SCALE GENOMIC DNA]</scope>
    <source>
        <tissue evidence="2">Muscle</tissue>
    </source>
</reference>
<feature type="region of interest" description="Disordered" evidence="1">
    <location>
        <begin position="1"/>
        <end position="35"/>
    </location>
</feature>
<dbReference type="AlphaFoldDB" id="A0A4Z2IQ47"/>
<accession>A0A4Z2IQ47</accession>
<evidence type="ECO:0000313" key="3">
    <source>
        <dbReference type="Proteomes" id="UP000314294"/>
    </source>
</evidence>
<feature type="compositionally biased region" description="Basic and acidic residues" evidence="1">
    <location>
        <begin position="12"/>
        <end position="22"/>
    </location>
</feature>
<evidence type="ECO:0000256" key="1">
    <source>
        <dbReference type="SAM" id="MobiDB-lite"/>
    </source>
</evidence>
<proteinExistence type="predicted"/>
<gene>
    <name evidence="2" type="ORF">EYF80_009778</name>
</gene>
<dbReference type="Proteomes" id="UP000314294">
    <property type="component" value="Unassembled WGS sequence"/>
</dbReference>
<sequence length="73" mass="8218">MASISISKWRSQRGDEIGERVVTETAEEEEGGAREEMAEVDEQFGVCGRFDDDDSLVSEVSQLFDVLCRDLCR</sequence>
<keyword evidence="3" id="KW-1185">Reference proteome</keyword>
<dbReference type="EMBL" id="SRLO01000059">
    <property type="protein sequence ID" value="TNN79961.1"/>
    <property type="molecule type" value="Genomic_DNA"/>
</dbReference>
<protein>
    <submittedName>
        <fullName evidence="2">Uncharacterized protein</fullName>
    </submittedName>
</protein>